<evidence type="ECO:0000259" key="3">
    <source>
        <dbReference type="Pfam" id="PF13649"/>
    </source>
</evidence>
<proteinExistence type="predicted"/>
<reference evidence="4 5" key="1">
    <citation type="submission" date="2015-12" db="EMBL/GenBank/DDBJ databases">
        <title>Draft genome sequence of Mesorhizobium sp. UFLA 01-765, a multitolerant efficient symbiont and plant-growth promoting strain isolated from Zn-mining soil using Leucaena leucocephala as a trap plant.</title>
        <authorList>
            <person name="Rangel W.M."/>
            <person name="Thijs S."/>
            <person name="Longatti S.M."/>
            <person name="Moreira F.M."/>
            <person name="Weyens N."/>
            <person name="Vangronsveld J."/>
            <person name="Van Hamme J.D."/>
            <person name="Bottos E.M."/>
            <person name="Rineau F."/>
        </authorList>
    </citation>
    <scope>NUCLEOTIDE SEQUENCE [LARGE SCALE GENOMIC DNA]</scope>
    <source>
        <strain evidence="4 5">UFLA 01-765</strain>
    </source>
</reference>
<dbReference type="AlphaFoldDB" id="A0A101KMD8"/>
<protein>
    <submittedName>
        <fullName evidence="4">SAM-dependent methyltransferase</fullName>
    </submittedName>
</protein>
<dbReference type="InterPro" id="IPR029063">
    <property type="entry name" value="SAM-dependent_MTases_sf"/>
</dbReference>
<name>A0A101KMD8_RHILI</name>
<keyword evidence="1 4" id="KW-0489">Methyltransferase</keyword>
<evidence type="ECO:0000256" key="2">
    <source>
        <dbReference type="ARBA" id="ARBA00022679"/>
    </source>
</evidence>
<dbReference type="Pfam" id="PF13649">
    <property type="entry name" value="Methyltransf_25"/>
    <property type="match status" value="1"/>
</dbReference>
<evidence type="ECO:0000256" key="1">
    <source>
        <dbReference type="ARBA" id="ARBA00022603"/>
    </source>
</evidence>
<accession>A0A101KMD8</accession>
<dbReference type="InterPro" id="IPR041698">
    <property type="entry name" value="Methyltransf_25"/>
</dbReference>
<keyword evidence="2 4" id="KW-0808">Transferase</keyword>
<organism evidence="4 5">
    <name type="scientific">Rhizobium loti</name>
    <name type="common">Mesorhizobium loti</name>
    <dbReference type="NCBI Taxonomy" id="381"/>
    <lineage>
        <taxon>Bacteria</taxon>
        <taxon>Pseudomonadati</taxon>
        <taxon>Pseudomonadota</taxon>
        <taxon>Alphaproteobacteria</taxon>
        <taxon>Hyphomicrobiales</taxon>
        <taxon>Phyllobacteriaceae</taxon>
        <taxon>Mesorhizobium</taxon>
    </lineage>
</organism>
<comment type="caution">
    <text evidence="4">The sequence shown here is derived from an EMBL/GenBank/DDBJ whole genome shotgun (WGS) entry which is preliminary data.</text>
</comment>
<dbReference type="PANTHER" id="PTHR43861:SF1">
    <property type="entry name" value="TRANS-ACONITATE 2-METHYLTRANSFERASE"/>
    <property type="match status" value="1"/>
</dbReference>
<gene>
    <name evidence="4" type="ORF">AU467_09020</name>
</gene>
<dbReference type="CDD" id="cd02440">
    <property type="entry name" value="AdoMet_MTases"/>
    <property type="match status" value="1"/>
</dbReference>
<dbReference type="EMBL" id="LPWA01000164">
    <property type="protein sequence ID" value="KUM23488.1"/>
    <property type="molecule type" value="Genomic_DNA"/>
</dbReference>
<feature type="domain" description="Methyltransferase" evidence="3">
    <location>
        <begin position="53"/>
        <end position="149"/>
    </location>
</feature>
<dbReference type="SUPFAM" id="SSF53335">
    <property type="entry name" value="S-adenosyl-L-methionine-dependent methyltransferases"/>
    <property type="match status" value="1"/>
</dbReference>
<dbReference type="GO" id="GO:0008168">
    <property type="term" value="F:methyltransferase activity"/>
    <property type="evidence" value="ECO:0007669"/>
    <property type="project" value="UniProtKB-KW"/>
</dbReference>
<dbReference type="PANTHER" id="PTHR43861">
    <property type="entry name" value="TRANS-ACONITATE 2-METHYLTRANSFERASE-RELATED"/>
    <property type="match status" value="1"/>
</dbReference>
<evidence type="ECO:0000313" key="5">
    <source>
        <dbReference type="Proteomes" id="UP000053176"/>
    </source>
</evidence>
<sequence>MPQSAQPNTQQAALWNDASGKAWVEMQPILDGVLAPFESLVVDAGYPGEGGNVLDIGCGAGATTLAMARRVGNDGRCVGLDISQPLVTLAAERARVEEVANASFEVGDAQAYAFESGRFDAVVSRFGVMFFDDPVAAFTNIRQAARRDGKLAFVAWRSPVENGFLTTAARAAAPFLPPASVPDPDAPGQFAFADGAKVKRILEASGWSSIKVERVDVPCRIAEGDLMAYVTRLGPVGAALREVDQATAEKITAVLPAAFAPFVEGGEAGFNAACWLATARA</sequence>
<dbReference type="OrthoDB" id="9777638at2"/>
<dbReference type="Gene3D" id="3.40.50.150">
    <property type="entry name" value="Vaccinia Virus protein VP39"/>
    <property type="match status" value="1"/>
</dbReference>
<dbReference type="GO" id="GO:0032259">
    <property type="term" value="P:methylation"/>
    <property type="evidence" value="ECO:0007669"/>
    <property type="project" value="UniProtKB-KW"/>
</dbReference>
<dbReference type="Proteomes" id="UP000053176">
    <property type="component" value="Unassembled WGS sequence"/>
</dbReference>
<evidence type="ECO:0000313" key="4">
    <source>
        <dbReference type="EMBL" id="KUM23488.1"/>
    </source>
</evidence>